<protein>
    <recommendedName>
        <fullName evidence="1">VOC domain-containing protein</fullName>
    </recommendedName>
</protein>
<dbReference type="EMBL" id="AOPZ01000337">
    <property type="protein sequence ID" value="EPH41144.1"/>
    <property type="molecule type" value="Genomic_DNA"/>
</dbReference>
<keyword evidence="3" id="KW-1185">Reference proteome</keyword>
<dbReference type="PROSITE" id="PS51819">
    <property type="entry name" value="VOC"/>
    <property type="match status" value="1"/>
</dbReference>
<dbReference type="Pfam" id="PF18029">
    <property type="entry name" value="Glyoxalase_6"/>
    <property type="match status" value="1"/>
</dbReference>
<sequence length="139" mass="14820">MVMADNSARSGATRNTLVGTIGGPAIWAPDGRRLAEFYAAALGAEVGDGYPDEDGNEVAFPVPVGEATYFFYTAKSYVAPDWPAQELPFHLDLAFGDVATAVDRLLELGATKPEFQPGGEHWTVLLDPSGQPFCVSQAR</sequence>
<gene>
    <name evidence="2" type="ORF">STRAU_5796</name>
</gene>
<accession>S3ZET1</accession>
<dbReference type="RefSeq" id="WP_016643917.1">
    <property type="nucleotide sequence ID" value="NZ_AOPZ01000337.1"/>
</dbReference>
<dbReference type="InterPro" id="IPR037523">
    <property type="entry name" value="VOC_core"/>
</dbReference>
<dbReference type="Proteomes" id="UP000014629">
    <property type="component" value="Unassembled WGS sequence"/>
</dbReference>
<dbReference type="PANTHER" id="PTHR35908">
    <property type="entry name" value="HYPOTHETICAL FUSION PROTEIN"/>
    <property type="match status" value="1"/>
</dbReference>
<evidence type="ECO:0000313" key="3">
    <source>
        <dbReference type="Proteomes" id="UP000014629"/>
    </source>
</evidence>
<dbReference type="SUPFAM" id="SSF54593">
    <property type="entry name" value="Glyoxalase/Bleomycin resistance protein/Dihydroxybiphenyl dioxygenase"/>
    <property type="match status" value="1"/>
</dbReference>
<evidence type="ECO:0000313" key="2">
    <source>
        <dbReference type="EMBL" id="EPH41144.1"/>
    </source>
</evidence>
<proteinExistence type="predicted"/>
<reference evidence="2 3" key="1">
    <citation type="submission" date="2013-02" db="EMBL/GenBank/DDBJ databases">
        <title>Draft Genome Sequence of Streptomyces aurantiacus, Which Produces Setomimycin.</title>
        <authorList>
            <person name="Gruening B.A."/>
            <person name="Praeg A."/>
            <person name="Erxleben A."/>
            <person name="Guenther S."/>
            <person name="Mueller M."/>
        </authorList>
    </citation>
    <scope>NUCLEOTIDE SEQUENCE [LARGE SCALE GENOMIC DNA]</scope>
    <source>
        <strain evidence="2 3">JA 4570</strain>
    </source>
</reference>
<dbReference type="InterPro" id="IPR041581">
    <property type="entry name" value="Glyoxalase_6"/>
</dbReference>
<evidence type="ECO:0000259" key="1">
    <source>
        <dbReference type="PROSITE" id="PS51819"/>
    </source>
</evidence>
<dbReference type="Gene3D" id="3.10.180.10">
    <property type="entry name" value="2,3-Dihydroxybiphenyl 1,2-Dioxygenase, domain 1"/>
    <property type="match status" value="1"/>
</dbReference>
<feature type="domain" description="VOC" evidence="1">
    <location>
        <begin position="20"/>
        <end position="138"/>
    </location>
</feature>
<name>S3ZET1_9ACTN</name>
<dbReference type="PANTHER" id="PTHR35908:SF1">
    <property type="entry name" value="CONSERVED PROTEIN"/>
    <property type="match status" value="1"/>
</dbReference>
<dbReference type="InterPro" id="IPR029068">
    <property type="entry name" value="Glyas_Bleomycin-R_OHBP_Dase"/>
</dbReference>
<dbReference type="PATRIC" id="fig|1286094.4.peg.5721"/>
<comment type="caution">
    <text evidence="2">The sequence shown here is derived from an EMBL/GenBank/DDBJ whole genome shotgun (WGS) entry which is preliminary data.</text>
</comment>
<organism evidence="2 3">
    <name type="scientific">Streptomyces aurantiacus JA 4570</name>
    <dbReference type="NCBI Taxonomy" id="1286094"/>
    <lineage>
        <taxon>Bacteria</taxon>
        <taxon>Bacillati</taxon>
        <taxon>Actinomycetota</taxon>
        <taxon>Actinomycetes</taxon>
        <taxon>Kitasatosporales</taxon>
        <taxon>Streptomycetaceae</taxon>
        <taxon>Streptomyces</taxon>
        <taxon>Streptomyces aurantiacus group</taxon>
    </lineage>
</organism>
<dbReference type="AlphaFoldDB" id="S3ZET1"/>